<feature type="transmembrane region" description="Helical" evidence="8">
    <location>
        <begin position="42"/>
        <end position="63"/>
    </location>
</feature>
<evidence type="ECO:0000256" key="1">
    <source>
        <dbReference type="ARBA" id="ARBA00004236"/>
    </source>
</evidence>
<dbReference type="EMBL" id="JBHTGQ010000010">
    <property type="protein sequence ID" value="MFC7749259.1"/>
    <property type="molecule type" value="Genomic_DNA"/>
</dbReference>
<keyword evidence="4 6" id="KW-0807">Transducer</keyword>
<dbReference type="InterPro" id="IPR003660">
    <property type="entry name" value="HAMP_dom"/>
</dbReference>
<dbReference type="Proteomes" id="UP001596528">
    <property type="component" value="Unassembled WGS sequence"/>
</dbReference>
<dbReference type="PANTHER" id="PTHR32089">
    <property type="entry name" value="METHYL-ACCEPTING CHEMOTAXIS PROTEIN MCPB"/>
    <property type="match status" value="1"/>
</dbReference>
<dbReference type="PANTHER" id="PTHR32089:SF112">
    <property type="entry name" value="LYSOZYME-LIKE PROTEIN-RELATED"/>
    <property type="match status" value="1"/>
</dbReference>
<feature type="domain" description="Methyl-accepting transducer" evidence="9">
    <location>
        <begin position="136"/>
        <end position="407"/>
    </location>
</feature>
<comment type="subcellular location">
    <subcellularLocation>
        <location evidence="1">Cell membrane</location>
    </subcellularLocation>
</comment>
<evidence type="ECO:0000259" key="10">
    <source>
        <dbReference type="PROSITE" id="PS50885"/>
    </source>
</evidence>
<feature type="domain" description="HAMP" evidence="10">
    <location>
        <begin position="64"/>
        <end position="117"/>
    </location>
</feature>
<keyword evidence="8" id="KW-0812">Transmembrane</keyword>
<evidence type="ECO:0000256" key="6">
    <source>
        <dbReference type="PROSITE-ProRule" id="PRU00284"/>
    </source>
</evidence>
<accession>A0ABW2V315</accession>
<dbReference type="PROSITE" id="PS50885">
    <property type="entry name" value="HAMP"/>
    <property type="match status" value="1"/>
</dbReference>
<sequence length="422" mass="45699">MKHSIVHKIVFGLIIVSSVTYGTSALFIFGLKDRIPGMSPSAVIICTLLLGIFWTSFLGWLAARMIVRPLLDLTRVSDEAASGNLKIAVRVPDTRDELNKLALSFKEMISSLQGMIGGIAGHAHTTGERVDVLNAAVAQAARQLEDITQHIGEISEGAAEQSRSTSSALTEIRAMLEEAREVGAQAERTSRLSNEMTETVDTSIKSVYELLQGIREMEELYNQSMEHVRLLAEKAESIGIITELVVSISSQTNLLALNAAIEAARAGEEGRGFAVVAGEVRRLAEQSEQAAKEISEAIAEVQRVIQDVVRGNREQAEIMQRESAQGRSVNEALTELRSSAANMREAVHDIAGVVARLSEGIVQIHDHSAGIDGIAGKISSRTAEISSAIQEQFSLMQEVAASFETLKSHAGRLNEMTGRFRV</sequence>
<dbReference type="CDD" id="cd06225">
    <property type="entry name" value="HAMP"/>
    <property type="match status" value="1"/>
</dbReference>
<comment type="caution">
    <text evidence="11">The sequence shown here is derived from an EMBL/GenBank/DDBJ whole genome shotgun (WGS) entry which is preliminary data.</text>
</comment>
<evidence type="ECO:0000313" key="12">
    <source>
        <dbReference type="Proteomes" id="UP001596528"/>
    </source>
</evidence>
<gene>
    <name evidence="11" type="ORF">ACFQWB_04790</name>
</gene>
<dbReference type="RefSeq" id="WP_138788837.1">
    <property type="nucleotide sequence ID" value="NZ_JBHTGQ010000010.1"/>
</dbReference>
<name>A0ABW2V315_9BACL</name>
<dbReference type="SMART" id="SM00283">
    <property type="entry name" value="MA"/>
    <property type="match status" value="1"/>
</dbReference>
<dbReference type="SMART" id="SM00304">
    <property type="entry name" value="HAMP"/>
    <property type="match status" value="1"/>
</dbReference>
<evidence type="ECO:0000313" key="11">
    <source>
        <dbReference type="EMBL" id="MFC7749259.1"/>
    </source>
</evidence>
<dbReference type="Pfam" id="PF00672">
    <property type="entry name" value="HAMP"/>
    <property type="match status" value="1"/>
</dbReference>
<keyword evidence="2" id="KW-1003">Cell membrane</keyword>
<organism evidence="11 12">
    <name type="scientific">Paenibacillus thermoaerophilus</name>
    <dbReference type="NCBI Taxonomy" id="1215385"/>
    <lineage>
        <taxon>Bacteria</taxon>
        <taxon>Bacillati</taxon>
        <taxon>Bacillota</taxon>
        <taxon>Bacilli</taxon>
        <taxon>Bacillales</taxon>
        <taxon>Paenibacillaceae</taxon>
        <taxon>Paenibacillus</taxon>
    </lineage>
</organism>
<evidence type="ECO:0000256" key="7">
    <source>
        <dbReference type="SAM" id="Coils"/>
    </source>
</evidence>
<reference evidence="12" key="1">
    <citation type="journal article" date="2019" name="Int. J. Syst. Evol. Microbiol.">
        <title>The Global Catalogue of Microorganisms (GCM) 10K type strain sequencing project: providing services to taxonomists for standard genome sequencing and annotation.</title>
        <authorList>
            <consortium name="The Broad Institute Genomics Platform"/>
            <consortium name="The Broad Institute Genome Sequencing Center for Infectious Disease"/>
            <person name="Wu L."/>
            <person name="Ma J."/>
        </authorList>
    </citation>
    <scope>NUCLEOTIDE SEQUENCE [LARGE SCALE GENOMIC DNA]</scope>
    <source>
        <strain evidence="12">JCM 18657</strain>
    </source>
</reference>
<evidence type="ECO:0000256" key="5">
    <source>
        <dbReference type="ARBA" id="ARBA00029447"/>
    </source>
</evidence>
<evidence type="ECO:0000256" key="3">
    <source>
        <dbReference type="ARBA" id="ARBA00023136"/>
    </source>
</evidence>
<dbReference type="InterPro" id="IPR004089">
    <property type="entry name" value="MCPsignal_dom"/>
</dbReference>
<dbReference type="Pfam" id="PF00015">
    <property type="entry name" value="MCPsignal"/>
    <property type="match status" value="1"/>
</dbReference>
<dbReference type="Gene3D" id="6.10.340.10">
    <property type="match status" value="1"/>
</dbReference>
<feature type="transmembrane region" description="Helical" evidence="8">
    <location>
        <begin position="9"/>
        <end position="30"/>
    </location>
</feature>
<keyword evidence="8" id="KW-1133">Transmembrane helix</keyword>
<comment type="similarity">
    <text evidence="5">Belongs to the methyl-accepting chemotaxis (MCP) protein family.</text>
</comment>
<keyword evidence="3 8" id="KW-0472">Membrane</keyword>
<evidence type="ECO:0000256" key="2">
    <source>
        <dbReference type="ARBA" id="ARBA00022475"/>
    </source>
</evidence>
<keyword evidence="12" id="KW-1185">Reference proteome</keyword>
<dbReference type="PROSITE" id="PS50111">
    <property type="entry name" value="CHEMOTAXIS_TRANSDUC_2"/>
    <property type="match status" value="1"/>
</dbReference>
<evidence type="ECO:0000256" key="4">
    <source>
        <dbReference type="ARBA" id="ARBA00023224"/>
    </source>
</evidence>
<dbReference type="Gene3D" id="1.10.287.950">
    <property type="entry name" value="Methyl-accepting chemotaxis protein"/>
    <property type="match status" value="1"/>
</dbReference>
<evidence type="ECO:0000259" key="9">
    <source>
        <dbReference type="PROSITE" id="PS50111"/>
    </source>
</evidence>
<evidence type="ECO:0000256" key="8">
    <source>
        <dbReference type="SAM" id="Phobius"/>
    </source>
</evidence>
<proteinExistence type="inferred from homology"/>
<keyword evidence="7" id="KW-0175">Coiled coil</keyword>
<protein>
    <submittedName>
        <fullName evidence="11">Methyl-accepting chemotaxis protein</fullName>
    </submittedName>
</protein>
<dbReference type="SUPFAM" id="SSF58104">
    <property type="entry name" value="Methyl-accepting chemotaxis protein (MCP) signaling domain"/>
    <property type="match status" value="1"/>
</dbReference>
<feature type="coiled-coil region" evidence="7">
    <location>
        <begin position="280"/>
        <end position="307"/>
    </location>
</feature>